<evidence type="ECO:0000256" key="6">
    <source>
        <dbReference type="SAM" id="Phobius"/>
    </source>
</evidence>
<keyword evidence="4 6" id="KW-0472">Membrane</keyword>
<feature type="region of interest" description="Disordered" evidence="5">
    <location>
        <begin position="1"/>
        <end position="29"/>
    </location>
</feature>
<dbReference type="GO" id="GO:0015179">
    <property type="term" value="F:L-amino acid transmembrane transporter activity"/>
    <property type="evidence" value="ECO:0007669"/>
    <property type="project" value="TreeGrafter"/>
</dbReference>
<feature type="transmembrane region" description="Helical" evidence="6">
    <location>
        <begin position="43"/>
        <end position="63"/>
    </location>
</feature>
<evidence type="ECO:0000256" key="4">
    <source>
        <dbReference type="ARBA" id="ARBA00023136"/>
    </source>
</evidence>
<feature type="transmembrane region" description="Helical" evidence="6">
    <location>
        <begin position="434"/>
        <end position="454"/>
    </location>
</feature>
<feature type="transmembrane region" description="Helical" evidence="6">
    <location>
        <begin position="129"/>
        <end position="151"/>
    </location>
</feature>
<evidence type="ECO:0000313" key="7">
    <source>
        <dbReference type="EMBL" id="CCX30824.1"/>
    </source>
</evidence>
<dbReference type="Gene3D" id="1.20.1740.10">
    <property type="entry name" value="Amino acid/polyamine transporter I"/>
    <property type="match status" value="1"/>
</dbReference>
<dbReference type="EMBL" id="HF935497">
    <property type="protein sequence ID" value="CCX30824.1"/>
    <property type="molecule type" value="Genomic_DNA"/>
</dbReference>
<reference evidence="7 8" key="1">
    <citation type="journal article" date="2013" name="PLoS Genet.">
        <title>The genome and development-dependent transcriptomes of Pyronema confluens: a window into fungal evolution.</title>
        <authorList>
            <person name="Traeger S."/>
            <person name="Altegoer F."/>
            <person name="Freitag M."/>
            <person name="Gabaldon T."/>
            <person name="Kempken F."/>
            <person name="Kumar A."/>
            <person name="Marcet-Houben M."/>
            <person name="Poggeler S."/>
            <person name="Stajich J.E."/>
            <person name="Nowrousian M."/>
        </authorList>
    </citation>
    <scope>NUCLEOTIDE SEQUENCE [LARGE SCALE GENOMIC DNA]</scope>
    <source>
        <strain evidence="8">CBS 100304</strain>
        <tissue evidence="7">Vegetative mycelium</tissue>
    </source>
</reference>
<feature type="transmembrane region" description="Helical" evidence="6">
    <location>
        <begin position="163"/>
        <end position="186"/>
    </location>
</feature>
<dbReference type="OrthoDB" id="5982228at2759"/>
<evidence type="ECO:0000256" key="1">
    <source>
        <dbReference type="ARBA" id="ARBA00004141"/>
    </source>
</evidence>
<dbReference type="PANTHER" id="PTHR11785:SF353">
    <property type="entry name" value="METHIONINE TRANSPORTER (EUROFUNG)"/>
    <property type="match status" value="1"/>
</dbReference>
<dbReference type="Proteomes" id="UP000018144">
    <property type="component" value="Unassembled WGS sequence"/>
</dbReference>
<comment type="subcellular location">
    <subcellularLocation>
        <location evidence="1">Membrane</location>
        <topology evidence="1">Multi-pass membrane protein</topology>
    </subcellularLocation>
</comment>
<feature type="transmembrane region" description="Helical" evidence="6">
    <location>
        <begin position="75"/>
        <end position="97"/>
    </location>
</feature>
<protein>
    <submittedName>
        <fullName evidence="7">Similar to High-affinity methionine permease acc. no. P50276</fullName>
    </submittedName>
</protein>
<dbReference type="PANTHER" id="PTHR11785">
    <property type="entry name" value="AMINO ACID TRANSPORTER"/>
    <property type="match status" value="1"/>
</dbReference>
<dbReference type="PIRSF" id="PIRSF006060">
    <property type="entry name" value="AA_transporter"/>
    <property type="match status" value="1"/>
</dbReference>
<sequence>MSLFHRKPDEKEIEASVTPSPDESAAVKTGAPTEAVSPLGYNIGSLTVVCLTVSKIVGTGVFSTPGSILKGSGSVGLSFIFWVIGFFFAGASLSVYLEFSSYFPHRSGADVVYLEKAYPKPKYLMPTAFAVQSVLLSFSSANAIVLAKYLLAAAAVETTTWRVRGLAVGMLTGIICLCIINTRLSLILSNTIGIIKLIILTFVGITGLVVLSGRTHIADPTANFRNAFAGTTSNGNGLATALVKVNYAYYGYENAFAVVSEIRNPVKTLKKCTPIALGVVFVLYMLANVAYFSAVPKEEIRKSGEMTASLFFEAVFGHSPTIVSALSTLVAISAFGNLLATVIGSSRVIRECARQGVIPFPKFWASTKPFGTPLGPYLIKYVLTAIVILAPPDGDAFNFVVDLQSYPSGVFSFLMTLGLFIVRPRVKPTQIRIWNVVLVFSLVVNAFVLVMPWVPPEGGIYGGDVSFFYATYCVVGLAIIAICGIWYWIWIKLLPRWGGYEVRQEVEVGERGERSARLVKVKQGEMEKWEMEHDEVGNRIVVGEGVEK</sequence>
<dbReference type="eggNOG" id="KOG1287">
    <property type="taxonomic scope" value="Eukaryota"/>
</dbReference>
<keyword evidence="2 6" id="KW-0812">Transmembrane</keyword>
<proteinExistence type="predicted"/>
<dbReference type="Pfam" id="PF13520">
    <property type="entry name" value="AA_permease_2"/>
    <property type="match status" value="1"/>
</dbReference>
<dbReference type="OMA" id="WKLKGVA"/>
<evidence type="ECO:0000313" key="8">
    <source>
        <dbReference type="Proteomes" id="UP000018144"/>
    </source>
</evidence>
<dbReference type="GO" id="GO:0016020">
    <property type="term" value="C:membrane"/>
    <property type="evidence" value="ECO:0007669"/>
    <property type="project" value="UniProtKB-SubCell"/>
</dbReference>
<feature type="transmembrane region" description="Helical" evidence="6">
    <location>
        <begin position="374"/>
        <end position="391"/>
    </location>
</feature>
<feature type="transmembrane region" description="Helical" evidence="6">
    <location>
        <begin position="315"/>
        <end position="340"/>
    </location>
</feature>
<feature type="transmembrane region" description="Helical" evidence="6">
    <location>
        <begin position="192"/>
        <end position="211"/>
    </location>
</feature>
<feature type="transmembrane region" description="Helical" evidence="6">
    <location>
        <begin position="403"/>
        <end position="422"/>
    </location>
</feature>
<gene>
    <name evidence="7" type="ORF">PCON_09425</name>
</gene>
<organism evidence="7 8">
    <name type="scientific">Pyronema omphalodes (strain CBS 100304)</name>
    <name type="common">Pyronema confluens</name>
    <dbReference type="NCBI Taxonomy" id="1076935"/>
    <lineage>
        <taxon>Eukaryota</taxon>
        <taxon>Fungi</taxon>
        <taxon>Dikarya</taxon>
        <taxon>Ascomycota</taxon>
        <taxon>Pezizomycotina</taxon>
        <taxon>Pezizomycetes</taxon>
        <taxon>Pezizales</taxon>
        <taxon>Pyronemataceae</taxon>
        <taxon>Pyronema</taxon>
    </lineage>
</organism>
<dbReference type="InterPro" id="IPR002293">
    <property type="entry name" value="AA/rel_permease1"/>
</dbReference>
<dbReference type="InterPro" id="IPR050598">
    <property type="entry name" value="AminoAcid_Transporter"/>
</dbReference>
<evidence type="ECO:0000256" key="2">
    <source>
        <dbReference type="ARBA" id="ARBA00022692"/>
    </source>
</evidence>
<feature type="transmembrane region" description="Helical" evidence="6">
    <location>
        <begin position="466"/>
        <end position="489"/>
    </location>
</feature>
<keyword evidence="8" id="KW-1185">Reference proteome</keyword>
<accession>U4LFG4</accession>
<feature type="transmembrane region" description="Helical" evidence="6">
    <location>
        <begin position="275"/>
        <end position="295"/>
    </location>
</feature>
<keyword evidence="3 6" id="KW-1133">Transmembrane helix</keyword>
<feature type="compositionally biased region" description="Basic and acidic residues" evidence="5">
    <location>
        <begin position="1"/>
        <end position="14"/>
    </location>
</feature>
<dbReference type="STRING" id="1076935.U4LFG4"/>
<evidence type="ECO:0000256" key="5">
    <source>
        <dbReference type="SAM" id="MobiDB-lite"/>
    </source>
</evidence>
<dbReference type="AlphaFoldDB" id="U4LFG4"/>
<name>U4LFG4_PYROM</name>
<evidence type="ECO:0000256" key="3">
    <source>
        <dbReference type="ARBA" id="ARBA00022989"/>
    </source>
</evidence>